<name>A0A9P0GCE5_9CUCU</name>
<evidence type="ECO:0000313" key="4">
    <source>
        <dbReference type="EMBL" id="CAH1105816.1"/>
    </source>
</evidence>
<organism evidence="4 5">
    <name type="scientific">Psylliodes chrysocephalus</name>
    <dbReference type="NCBI Taxonomy" id="3402493"/>
    <lineage>
        <taxon>Eukaryota</taxon>
        <taxon>Metazoa</taxon>
        <taxon>Ecdysozoa</taxon>
        <taxon>Arthropoda</taxon>
        <taxon>Hexapoda</taxon>
        <taxon>Insecta</taxon>
        <taxon>Pterygota</taxon>
        <taxon>Neoptera</taxon>
        <taxon>Endopterygota</taxon>
        <taxon>Coleoptera</taxon>
        <taxon>Polyphaga</taxon>
        <taxon>Cucujiformia</taxon>
        <taxon>Chrysomeloidea</taxon>
        <taxon>Chrysomelidae</taxon>
        <taxon>Galerucinae</taxon>
        <taxon>Alticini</taxon>
        <taxon>Psylliodes</taxon>
    </lineage>
</organism>
<dbReference type="AlphaFoldDB" id="A0A9P0GCE5"/>
<dbReference type="InterPro" id="IPR050266">
    <property type="entry name" value="AB_hydrolase_sf"/>
</dbReference>
<protein>
    <recommendedName>
        <fullName evidence="3">AB hydrolase-1 domain-containing protein</fullName>
    </recommendedName>
</protein>
<reference evidence="4" key="1">
    <citation type="submission" date="2022-01" db="EMBL/GenBank/DDBJ databases">
        <authorList>
            <person name="King R."/>
        </authorList>
    </citation>
    <scope>NUCLEOTIDE SEQUENCE</scope>
</reference>
<feature type="domain" description="AB hydrolase-1" evidence="3">
    <location>
        <begin position="41"/>
        <end position="144"/>
    </location>
</feature>
<evidence type="ECO:0000259" key="3">
    <source>
        <dbReference type="Pfam" id="PF00561"/>
    </source>
</evidence>
<dbReference type="InterPro" id="IPR029058">
    <property type="entry name" value="AB_hydrolase_fold"/>
</dbReference>
<dbReference type="GO" id="GO:0016787">
    <property type="term" value="F:hydrolase activity"/>
    <property type="evidence" value="ECO:0007669"/>
    <property type="project" value="UniProtKB-KW"/>
</dbReference>
<sequence length="310" mass="34895">MSSNQLVNGNAGYSNDPAEIKVPVPWGHISGKWWGLRNVQPVIGIHGWQDNSGTFDNLAPFLTQRGISFFCIDLPGHGFSSPIPQGLEYYLWWDGVHFLRRIVKHFDWHNVTIIGHSLGGGIAFLYASIYPNEVTKYVSIDIASPSVRNIKKMIDAAGPSIDKLFEYEKKSLDLMPCYEYDEMVDIMVQAHAGSVDRQGCEVLLRRGMKPATHKEGCYVFTRDPRLKIAALGFFTLDQVLQFACRIKCEVLNIKADATLRLDHPENYDLVLDEIEKTAKRLERCNVEGSHHVHLTNAALVAPIIANFLLD</sequence>
<accession>A0A9P0GCE5</accession>
<dbReference type="PANTHER" id="PTHR43798">
    <property type="entry name" value="MONOACYLGLYCEROL LIPASE"/>
    <property type="match status" value="1"/>
</dbReference>
<dbReference type="PRINTS" id="PR00111">
    <property type="entry name" value="ABHYDROLASE"/>
</dbReference>
<dbReference type="Pfam" id="PF00561">
    <property type="entry name" value="Abhydrolase_1"/>
    <property type="match status" value="1"/>
</dbReference>
<keyword evidence="2" id="KW-0378">Hydrolase</keyword>
<dbReference type="Proteomes" id="UP001153636">
    <property type="component" value="Chromosome 2"/>
</dbReference>
<keyword evidence="5" id="KW-1185">Reference proteome</keyword>
<evidence type="ECO:0000313" key="5">
    <source>
        <dbReference type="Proteomes" id="UP001153636"/>
    </source>
</evidence>
<dbReference type="OrthoDB" id="190201at2759"/>
<dbReference type="InterPro" id="IPR000073">
    <property type="entry name" value="AB_hydrolase_1"/>
</dbReference>
<dbReference type="SUPFAM" id="SSF53474">
    <property type="entry name" value="alpha/beta-Hydrolases"/>
    <property type="match status" value="1"/>
</dbReference>
<gene>
    <name evidence="4" type="ORF">PSYICH_LOCUS6482</name>
</gene>
<evidence type="ECO:0000256" key="2">
    <source>
        <dbReference type="ARBA" id="ARBA00022801"/>
    </source>
</evidence>
<dbReference type="EMBL" id="OV651814">
    <property type="protein sequence ID" value="CAH1105816.1"/>
    <property type="molecule type" value="Genomic_DNA"/>
</dbReference>
<evidence type="ECO:0000256" key="1">
    <source>
        <dbReference type="ARBA" id="ARBA00008645"/>
    </source>
</evidence>
<dbReference type="PANTHER" id="PTHR43798:SF14">
    <property type="entry name" value="SERINE HYDROLASE-LIKE PROTEIN DDB_G0286239"/>
    <property type="match status" value="1"/>
</dbReference>
<proteinExistence type="inferred from homology"/>
<dbReference type="GO" id="GO:0016020">
    <property type="term" value="C:membrane"/>
    <property type="evidence" value="ECO:0007669"/>
    <property type="project" value="TreeGrafter"/>
</dbReference>
<comment type="similarity">
    <text evidence="1">Belongs to the AB hydrolase superfamily.</text>
</comment>
<dbReference type="Gene3D" id="3.40.50.1820">
    <property type="entry name" value="alpha/beta hydrolase"/>
    <property type="match status" value="1"/>
</dbReference>